<dbReference type="AlphaFoldDB" id="A0A2P2JJU6"/>
<dbReference type="EMBL" id="GGEC01013235">
    <property type="protein sequence ID" value="MBW93718.1"/>
    <property type="molecule type" value="Transcribed_RNA"/>
</dbReference>
<organism evidence="1">
    <name type="scientific">Rhizophora mucronata</name>
    <name type="common">Asiatic mangrove</name>
    <dbReference type="NCBI Taxonomy" id="61149"/>
    <lineage>
        <taxon>Eukaryota</taxon>
        <taxon>Viridiplantae</taxon>
        <taxon>Streptophyta</taxon>
        <taxon>Embryophyta</taxon>
        <taxon>Tracheophyta</taxon>
        <taxon>Spermatophyta</taxon>
        <taxon>Magnoliopsida</taxon>
        <taxon>eudicotyledons</taxon>
        <taxon>Gunneridae</taxon>
        <taxon>Pentapetalae</taxon>
        <taxon>rosids</taxon>
        <taxon>fabids</taxon>
        <taxon>Malpighiales</taxon>
        <taxon>Rhizophoraceae</taxon>
        <taxon>Rhizophora</taxon>
    </lineage>
</organism>
<evidence type="ECO:0000313" key="1">
    <source>
        <dbReference type="EMBL" id="MBW93718.1"/>
    </source>
</evidence>
<protein>
    <submittedName>
        <fullName evidence="1">Uncharacterized protein</fullName>
    </submittedName>
</protein>
<name>A0A2P2JJU6_RHIMU</name>
<accession>A0A2P2JJU6</accession>
<reference evidence="1" key="1">
    <citation type="submission" date="2018-02" db="EMBL/GenBank/DDBJ databases">
        <title>Rhizophora mucronata_Transcriptome.</title>
        <authorList>
            <person name="Meera S.P."/>
            <person name="Sreeshan A."/>
            <person name="Augustine A."/>
        </authorList>
    </citation>
    <scope>NUCLEOTIDE SEQUENCE</scope>
    <source>
        <tissue evidence="1">Leaf</tissue>
    </source>
</reference>
<proteinExistence type="predicted"/>
<sequence>MCYLNAPGSRISVWCPLDHGGPFQFRALSPPYEHRKSQTSLEDSRLDCN</sequence>